<keyword evidence="1" id="KW-0175">Coiled coil</keyword>
<evidence type="ECO:0000313" key="3">
    <source>
        <dbReference type="Proteomes" id="UP000280834"/>
    </source>
</evidence>
<dbReference type="WBParaSite" id="BTMF_0001342801-mRNA-1">
    <property type="protein sequence ID" value="BTMF_0001342801-mRNA-1"/>
    <property type="gene ID" value="BTMF_0001342801"/>
</dbReference>
<reference evidence="2 3" key="2">
    <citation type="submission" date="2018-11" db="EMBL/GenBank/DDBJ databases">
        <authorList>
            <consortium name="Pathogen Informatics"/>
        </authorList>
    </citation>
    <scope>NUCLEOTIDE SEQUENCE [LARGE SCALE GENOMIC DNA]</scope>
</reference>
<organism evidence="4">
    <name type="scientific">Brugia timori</name>
    <dbReference type="NCBI Taxonomy" id="42155"/>
    <lineage>
        <taxon>Eukaryota</taxon>
        <taxon>Metazoa</taxon>
        <taxon>Ecdysozoa</taxon>
        <taxon>Nematoda</taxon>
        <taxon>Chromadorea</taxon>
        <taxon>Rhabditida</taxon>
        <taxon>Spirurina</taxon>
        <taxon>Spiruromorpha</taxon>
        <taxon>Filarioidea</taxon>
        <taxon>Onchocercidae</taxon>
        <taxon>Brugia</taxon>
    </lineage>
</organism>
<evidence type="ECO:0000256" key="1">
    <source>
        <dbReference type="SAM" id="Coils"/>
    </source>
</evidence>
<sequence length="500" mass="58584">MAYLNQTAFVPLNWKRIGDLLEEWSHSLECELPEKLSELAQWLCTAEQMIQNPVDIRVDDVQLSLSNINESISHHKIHFSEFPYRSERFQTIYLNRKVDEREIAVELLEPLKIRFNTLAVAAPRHLQYLHRVQAHYQLLSNAEALNQKMERWKSSDSAAAIQKSLKEYKMEADSAPAKKFKRILAHLKQVYSEASVEETECVIKQCEDASLETVEKFQQLKPHLDELSKFWREFENTAAKIEERITRSEREKRNLIDEDDKELLQYCERIRDDIARFGNDQVQQVVNNRLSELRKRISTIKRKIPTKVTSHLQGNAILEKTVRTKVTVPTGENIDATTLDKQSPGNSRLQKWLVMARQQMSTVVTDLSSLEQAISQVTDCLREVQGVENERMALLKTRIANNEQNIGEYRKLRSDLQALLQHMKNVQPLFLSFEKNYDNVLNWLNHQGNEKENEESEKSDMINHMTFLLETLSRNEYKEWINCDFLQHRLDELIHGIKVQ</sequence>
<keyword evidence="3" id="KW-1185">Reference proteome</keyword>
<dbReference type="Proteomes" id="UP000280834">
    <property type="component" value="Unassembled WGS sequence"/>
</dbReference>
<dbReference type="STRING" id="42155.A0A0R3R0A4"/>
<proteinExistence type="predicted"/>
<dbReference type="AlphaFoldDB" id="A0A0R3R0A4"/>
<gene>
    <name evidence="2" type="ORF">BTMF_LOCUS11440</name>
</gene>
<reference evidence="4" key="1">
    <citation type="submission" date="2017-02" db="UniProtKB">
        <authorList>
            <consortium name="WormBaseParasite"/>
        </authorList>
    </citation>
    <scope>IDENTIFICATION</scope>
</reference>
<dbReference type="EMBL" id="UZAG01018318">
    <property type="protein sequence ID" value="VDO39070.1"/>
    <property type="molecule type" value="Genomic_DNA"/>
</dbReference>
<accession>A0A0R3R0A4</accession>
<feature type="coiled-coil region" evidence="1">
    <location>
        <begin position="231"/>
        <end position="258"/>
    </location>
</feature>
<name>A0A0R3R0A4_9BILA</name>
<protein>
    <submittedName>
        <fullName evidence="4">Dystrophin</fullName>
    </submittedName>
</protein>
<evidence type="ECO:0000313" key="2">
    <source>
        <dbReference type="EMBL" id="VDO39070.1"/>
    </source>
</evidence>
<evidence type="ECO:0000313" key="4">
    <source>
        <dbReference type="WBParaSite" id="BTMF_0001342801-mRNA-1"/>
    </source>
</evidence>